<gene>
    <name evidence="3" type="ORF">CWE14_14485</name>
</gene>
<evidence type="ECO:0000259" key="2">
    <source>
        <dbReference type="Pfam" id="PF02657"/>
    </source>
</evidence>
<evidence type="ECO:0000256" key="1">
    <source>
        <dbReference type="ARBA" id="ARBA00010282"/>
    </source>
</evidence>
<protein>
    <submittedName>
        <fullName evidence="3">Fe-S metabolism protein SufE</fullName>
    </submittedName>
</protein>
<name>A0A432WCK5_9GAMM</name>
<dbReference type="PANTHER" id="PTHR43597">
    <property type="entry name" value="SULFUR ACCEPTOR PROTEIN CSDE"/>
    <property type="match status" value="1"/>
</dbReference>
<proteinExistence type="inferred from homology"/>
<dbReference type="Pfam" id="PF02657">
    <property type="entry name" value="SufE"/>
    <property type="match status" value="1"/>
</dbReference>
<dbReference type="AlphaFoldDB" id="A0A432WCK5"/>
<evidence type="ECO:0000313" key="4">
    <source>
        <dbReference type="Proteomes" id="UP000287823"/>
    </source>
</evidence>
<dbReference type="SUPFAM" id="SSF82649">
    <property type="entry name" value="SufE/NifU"/>
    <property type="match status" value="1"/>
</dbReference>
<dbReference type="InterPro" id="IPR003808">
    <property type="entry name" value="Fe-S_metab-assoc_dom"/>
</dbReference>
<dbReference type="EMBL" id="PIPO01000007">
    <property type="protein sequence ID" value="RUO29660.1"/>
    <property type="molecule type" value="Genomic_DNA"/>
</dbReference>
<dbReference type="Proteomes" id="UP000287823">
    <property type="component" value="Unassembled WGS sequence"/>
</dbReference>
<keyword evidence="4" id="KW-1185">Reference proteome</keyword>
<feature type="domain" description="Fe-S metabolism associated" evidence="2">
    <location>
        <begin position="16"/>
        <end position="131"/>
    </location>
</feature>
<evidence type="ECO:0000313" key="3">
    <source>
        <dbReference type="EMBL" id="RUO29660.1"/>
    </source>
</evidence>
<reference evidence="3 4" key="1">
    <citation type="journal article" date="2011" name="Front. Microbiol.">
        <title>Genomic signatures of strain selection and enhancement in Bacillus atrophaeus var. globigii, a historical biowarfare simulant.</title>
        <authorList>
            <person name="Gibbons H.S."/>
            <person name="Broomall S.M."/>
            <person name="McNew L.A."/>
            <person name="Daligault H."/>
            <person name="Chapman C."/>
            <person name="Bruce D."/>
            <person name="Karavis M."/>
            <person name="Krepps M."/>
            <person name="McGregor P.A."/>
            <person name="Hong C."/>
            <person name="Park K.H."/>
            <person name="Akmal A."/>
            <person name="Feldman A."/>
            <person name="Lin J.S."/>
            <person name="Chang W.E."/>
            <person name="Higgs B.W."/>
            <person name="Demirev P."/>
            <person name="Lindquist J."/>
            <person name="Liem A."/>
            <person name="Fochler E."/>
            <person name="Read T.D."/>
            <person name="Tapia R."/>
            <person name="Johnson S."/>
            <person name="Bishop-Lilly K.A."/>
            <person name="Detter C."/>
            <person name="Han C."/>
            <person name="Sozhamannan S."/>
            <person name="Rosenzweig C.N."/>
            <person name="Skowronski E.W."/>
        </authorList>
    </citation>
    <scope>NUCLEOTIDE SEQUENCE [LARGE SCALE GENOMIC DNA]</scope>
    <source>
        <strain evidence="3 4">Y4G10-17</strain>
    </source>
</reference>
<comment type="caution">
    <text evidence="3">The sequence shown here is derived from an EMBL/GenBank/DDBJ whole genome shotgun (WGS) entry which is preliminary data.</text>
</comment>
<dbReference type="RefSeq" id="WP_126800025.1">
    <property type="nucleotide sequence ID" value="NZ_PIPO01000007.1"/>
</dbReference>
<comment type="similarity">
    <text evidence="1">Belongs to the SufE family.</text>
</comment>
<dbReference type="Gene3D" id="3.90.1010.10">
    <property type="match status" value="1"/>
</dbReference>
<organism evidence="3 4">
    <name type="scientific">Aliidiomarina soli</name>
    <dbReference type="NCBI Taxonomy" id="1928574"/>
    <lineage>
        <taxon>Bacteria</taxon>
        <taxon>Pseudomonadati</taxon>
        <taxon>Pseudomonadota</taxon>
        <taxon>Gammaproteobacteria</taxon>
        <taxon>Alteromonadales</taxon>
        <taxon>Idiomarinaceae</taxon>
        <taxon>Aliidiomarina</taxon>
    </lineage>
</organism>
<accession>A0A432WCK5</accession>
<dbReference type="PANTHER" id="PTHR43597:SF5">
    <property type="entry name" value="SUFE-LIKE PROTEIN 2, CHLOROPLASTIC"/>
    <property type="match status" value="1"/>
</dbReference>
<sequence>MTILPAAADSLRQQLLAQGNWQETYRVLLLAAKTQPSLDPAQRTPANRVHGCEAQVYLSVEGTQQHVNYRFHSDARMVQALIYASLLPLQGQTAETAMQFDASAWLTSCGLERQLSPSRSNGLYQVIKAAKAAAQTLPPT</sequence>